<sequence>MLKPYLHDEHIPKMFKYNFRKWVASSELNTIAGLDTFNSTSIT</sequence>
<dbReference type="AlphaFoldDB" id="A0A382VRI9"/>
<feature type="non-terminal residue" evidence="1">
    <location>
        <position position="43"/>
    </location>
</feature>
<evidence type="ECO:0000313" key="1">
    <source>
        <dbReference type="EMBL" id="SVD49206.1"/>
    </source>
</evidence>
<accession>A0A382VRI9</accession>
<gene>
    <name evidence="1" type="ORF">METZ01_LOCUS402060</name>
</gene>
<organism evidence="1">
    <name type="scientific">marine metagenome</name>
    <dbReference type="NCBI Taxonomy" id="408172"/>
    <lineage>
        <taxon>unclassified sequences</taxon>
        <taxon>metagenomes</taxon>
        <taxon>ecological metagenomes</taxon>
    </lineage>
</organism>
<reference evidence="1" key="1">
    <citation type="submission" date="2018-05" db="EMBL/GenBank/DDBJ databases">
        <authorList>
            <person name="Lanie J.A."/>
            <person name="Ng W.-L."/>
            <person name="Kazmierczak K.M."/>
            <person name="Andrzejewski T.M."/>
            <person name="Davidsen T.M."/>
            <person name="Wayne K.J."/>
            <person name="Tettelin H."/>
            <person name="Glass J.I."/>
            <person name="Rusch D."/>
            <person name="Podicherti R."/>
            <person name="Tsui H.-C.T."/>
            <person name="Winkler M.E."/>
        </authorList>
    </citation>
    <scope>NUCLEOTIDE SEQUENCE</scope>
</reference>
<dbReference type="EMBL" id="UINC01154110">
    <property type="protein sequence ID" value="SVD49206.1"/>
    <property type="molecule type" value="Genomic_DNA"/>
</dbReference>
<proteinExistence type="predicted"/>
<name>A0A382VRI9_9ZZZZ</name>
<protein>
    <submittedName>
        <fullName evidence="1">Uncharacterized protein</fullName>
    </submittedName>
</protein>